<sequence length="221" mass="23158">MQENELPDFFNHTPARKDCRAAIYFANPAFPPITYFYGSGSCHFGSENASFQVPISVPNGDAYVTWTCGAAAHMCMRANVSEGRGTLRAPQSQDGTISCQTWSQNGNTTLSASFHSVEGDSTTNTGRGTTSSTSTTSSTTSSTSITVTTAASPASSVVISEDQSIPRSNLSNTVSPSADGNGFVQVSTASRLAAPDIARGLVTVTRTVTTLFTTIVLSESR</sequence>
<dbReference type="RefSeq" id="XP_030987493.1">
    <property type="nucleotide sequence ID" value="XM_031121173.1"/>
</dbReference>
<name>A0A6P8BJJ8_PYRGI</name>
<proteinExistence type="predicted"/>
<evidence type="ECO:0000313" key="3">
    <source>
        <dbReference type="RefSeq" id="XP_030987493.1"/>
    </source>
</evidence>
<organism evidence="2 3">
    <name type="scientific">Pyricularia grisea</name>
    <name type="common">Crabgrass-specific blast fungus</name>
    <name type="synonym">Magnaporthe grisea</name>
    <dbReference type="NCBI Taxonomy" id="148305"/>
    <lineage>
        <taxon>Eukaryota</taxon>
        <taxon>Fungi</taxon>
        <taxon>Dikarya</taxon>
        <taxon>Ascomycota</taxon>
        <taxon>Pezizomycotina</taxon>
        <taxon>Sordariomycetes</taxon>
        <taxon>Sordariomycetidae</taxon>
        <taxon>Magnaporthales</taxon>
        <taxon>Pyriculariaceae</taxon>
        <taxon>Pyricularia</taxon>
    </lineage>
</organism>
<reference evidence="3" key="1">
    <citation type="journal article" date="2019" name="Mol. Biol. Evol.">
        <title>Blast fungal genomes show frequent chromosomal changes, gene gains and losses, and effector gene turnover.</title>
        <authorList>
            <person name="Gomez Luciano L.B."/>
            <person name="Jason Tsai I."/>
            <person name="Chuma I."/>
            <person name="Tosa Y."/>
            <person name="Chen Y.H."/>
            <person name="Li J.Y."/>
            <person name="Li M.Y."/>
            <person name="Jade Lu M.Y."/>
            <person name="Nakayashiki H."/>
            <person name="Li W.H."/>
        </authorList>
    </citation>
    <scope>NUCLEOTIDE SEQUENCE</scope>
    <source>
        <strain evidence="3">NI907</strain>
    </source>
</reference>
<protein>
    <submittedName>
        <fullName evidence="3">Uncharacterized protein</fullName>
    </submittedName>
</protein>
<keyword evidence="2" id="KW-1185">Reference proteome</keyword>
<dbReference type="Proteomes" id="UP000515153">
    <property type="component" value="Unplaced"/>
</dbReference>
<dbReference type="KEGG" id="pgri:PgNI_01097"/>
<reference evidence="3" key="3">
    <citation type="submission" date="2025-08" db="UniProtKB">
        <authorList>
            <consortium name="RefSeq"/>
        </authorList>
    </citation>
    <scope>IDENTIFICATION</scope>
    <source>
        <strain evidence="3">NI907</strain>
    </source>
</reference>
<feature type="compositionally biased region" description="Polar residues" evidence="1">
    <location>
        <begin position="161"/>
        <end position="180"/>
    </location>
</feature>
<dbReference type="GeneID" id="41956087"/>
<evidence type="ECO:0000313" key="2">
    <source>
        <dbReference type="Proteomes" id="UP000515153"/>
    </source>
</evidence>
<dbReference type="AlphaFoldDB" id="A0A6P8BJJ8"/>
<accession>A0A6P8BJJ8</accession>
<reference evidence="3" key="2">
    <citation type="submission" date="2019-10" db="EMBL/GenBank/DDBJ databases">
        <authorList>
            <consortium name="NCBI Genome Project"/>
        </authorList>
    </citation>
    <scope>NUCLEOTIDE SEQUENCE</scope>
    <source>
        <strain evidence="3">NI907</strain>
    </source>
</reference>
<gene>
    <name evidence="3" type="ORF">PgNI_01097</name>
</gene>
<feature type="compositionally biased region" description="Low complexity" evidence="1">
    <location>
        <begin position="121"/>
        <end position="160"/>
    </location>
</feature>
<feature type="region of interest" description="Disordered" evidence="1">
    <location>
        <begin position="110"/>
        <end position="180"/>
    </location>
</feature>
<evidence type="ECO:0000256" key="1">
    <source>
        <dbReference type="SAM" id="MobiDB-lite"/>
    </source>
</evidence>